<dbReference type="PANTHER" id="PTHR12526:SF630">
    <property type="entry name" value="GLYCOSYLTRANSFERASE"/>
    <property type="match status" value="1"/>
</dbReference>
<dbReference type="Pfam" id="PF13692">
    <property type="entry name" value="Glyco_trans_1_4"/>
    <property type="match status" value="1"/>
</dbReference>
<reference evidence="1 2" key="1">
    <citation type="submission" date="2016-10" db="EMBL/GenBank/DDBJ databases">
        <authorList>
            <person name="de Groot N.N."/>
        </authorList>
    </citation>
    <scope>NUCLEOTIDE SEQUENCE [LARGE SCALE GENOMIC DNA]</scope>
    <source>
        <strain evidence="1 2">DSM 28286</strain>
    </source>
</reference>
<dbReference type="SUPFAM" id="SSF53756">
    <property type="entry name" value="UDP-Glycosyltransferase/glycogen phosphorylase"/>
    <property type="match status" value="1"/>
</dbReference>
<name>A0A1I5UHH7_9BACT</name>
<dbReference type="EMBL" id="FOXQ01000003">
    <property type="protein sequence ID" value="SFP94680.1"/>
    <property type="molecule type" value="Genomic_DNA"/>
</dbReference>
<dbReference type="RefSeq" id="WP_090657016.1">
    <property type="nucleotide sequence ID" value="NZ_FOXQ01000003.1"/>
</dbReference>
<keyword evidence="1" id="KW-0808">Transferase</keyword>
<evidence type="ECO:0000313" key="1">
    <source>
        <dbReference type="EMBL" id="SFP94680.1"/>
    </source>
</evidence>
<dbReference type="GO" id="GO:0016740">
    <property type="term" value="F:transferase activity"/>
    <property type="evidence" value="ECO:0007669"/>
    <property type="project" value="UniProtKB-KW"/>
</dbReference>
<dbReference type="STRING" id="1465490.SAMN05444277_103296"/>
<dbReference type="Gene3D" id="3.40.50.2000">
    <property type="entry name" value="Glycogen Phosphorylase B"/>
    <property type="match status" value="1"/>
</dbReference>
<dbReference type="PANTHER" id="PTHR12526">
    <property type="entry name" value="GLYCOSYLTRANSFERASE"/>
    <property type="match status" value="1"/>
</dbReference>
<accession>A0A1I5UHH7</accession>
<organism evidence="1 2">
    <name type="scientific">Parafilimonas terrae</name>
    <dbReference type="NCBI Taxonomy" id="1465490"/>
    <lineage>
        <taxon>Bacteria</taxon>
        <taxon>Pseudomonadati</taxon>
        <taxon>Bacteroidota</taxon>
        <taxon>Chitinophagia</taxon>
        <taxon>Chitinophagales</taxon>
        <taxon>Chitinophagaceae</taxon>
        <taxon>Parafilimonas</taxon>
    </lineage>
</organism>
<sequence length="414" mass="47840">MRVLYPEVNEKKVSNLLTLKGKDIVVVGLQPWYYHVGSNCKDIASRLAEHNRVLYVNKPLNRKTWVSKTKDEGVQLHYDLVKESGNKVEKIKKNMWQFFPASVIESINWLPSTSVFKKINYVNNKRFAKDIESAIKELGFKDIILFNDNDIFNGYYLKELLSPSLYVYYCRDYLRGYDYWKKHCDTLEPELIEKADVVVTNSEYYANYCSSYNASSYYIGQGCNTRLFNADTAYEMPVDLKNIPYPIIGYTGVLDIERLDEEIIAAIALQYSNANIVLVGPEEENFLKSKLHNYSNIHFLGRKKLQELPAYVNAFDVCINPQVKNEITKGNYPLKIDEYLSMGKAVVATRTEAMRMFEPFTYLSDSPAEFADLIEKALTEDNDKLRTERIVFAGSHTWEKSVEKLSAIINKYLS</sequence>
<proteinExistence type="predicted"/>
<keyword evidence="2" id="KW-1185">Reference proteome</keyword>
<dbReference type="OrthoDB" id="9816564at2"/>
<gene>
    <name evidence="1" type="ORF">SAMN05444277_103296</name>
</gene>
<evidence type="ECO:0000313" key="2">
    <source>
        <dbReference type="Proteomes" id="UP000199031"/>
    </source>
</evidence>
<dbReference type="Proteomes" id="UP000199031">
    <property type="component" value="Unassembled WGS sequence"/>
</dbReference>
<protein>
    <submittedName>
        <fullName evidence="1">Glycosyltransferase involved in cell wall bisynthesis</fullName>
    </submittedName>
</protein>
<dbReference type="Gene3D" id="3.40.50.11010">
    <property type="match status" value="1"/>
</dbReference>
<dbReference type="AlphaFoldDB" id="A0A1I5UHH7"/>